<name>A0A9Q3HMN5_9BASI</name>
<dbReference type="AlphaFoldDB" id="A0A9Q3HMN5"/>
<accession>A0A9Q3HMN5</accession>
<dbReference type="Proteomes" id="UP000765509">
    <property type="component" value="Unassembled WGS sequence"/>
</dbReference>
<organism evidence="1 2">
    <name type="scientific">Austropuccinia psidii MF-1</name>
    <dbReference type="NCBI Taxonomy" id="1389203"/>
    <lineage>
        <taxon>Eukaryota</taxon>
        <taxon>Fungi</taxon>
        <taxon>Dikarya</taxon>
        <taxon>Basidiomycota</taxon>
        <taxon>Pucciniomycotina</taxon>
        <taxon>Pucciniomycetes</taxon>
        <taxon>Pucciniales</taxon>
        <taxon>Sphaerophragmiaceae</taxon>
        <taxon>Austropuccinia</taxon>
    </lineage>
</organism>
<gene>
    <name evidence="1" type="ORF">O181_049487</name>
</gene>
<sequence length="83" mass="9334">MASGLLNRIQRGALEAVLYRLKYFLISPEVDRLGATRAQGRDEECTVITSSQRRMAGIKCENWKTTDIGGGRRMNASSRRELC</sequence>
<protein>
    <submittedName>
        <fullName evidence="1">Uncharacterized protein</fullName>
    </submittedName>
</protein>
<evidence type="ECO:0000313" key="2">
    <source>
        <dbReference type="Proteomes" id="UP000765509"/>
    </source>
</evidence>
<proteinExistence type="predicted"/>
<dbReference type="EMBL" id="AVOT02021141">
    <property type="protein sequence ID" value="MBW0509772.1"/>
    <property type="molecule type" value="Genomic_DNA"/>
</dbReference>
<comment type="caution">
    <text evidence="1">The sequence shown here is derived from an EMBL/GenBank/DDBJ whole genome shotgun (WGS) entry which is preliminary data.</text>
</comment>
<keyword evidence="2" id="KW-1185">Reference proteome</keyword>
<evidence type="ECO:0000313" key="1">
    <source>
        <dbReference type="EMBL" id="MBW0509772.1"/>
    </source>
</evidence>
<reference evidence="1" key="1">
    <citation type="submission" date="2021-03" db="EMBL/GenBank/DDBJ databases">
        <title>Draft genome sequence of rust myrtle Austropuccinia psidii MF-1, a brazilian biotype.</title>
        <authorList>
            <person name="Quecine M.C."/>
            <person name="Pachon D.M.R."/>
            <person name="Bonatelli M.L."/>
            <person name="Correr F.H."/>
            <person name="Franceschini L.M."/>
            <person name="Leite T.F."/>
            <person name="Margarido G.R.A."/>
            <person name="Almeida C.A."/>
            <person name="Ferrarezi J.A."/>
            <person name="Labate C.A."/>
        </authorList>
    </citation>
    <scope>NUCLEOTIDE SEQUENCE</scope>
    <source>
        <strain evidence="1">MF-1</strain>
    </source>
</reference>